<gene>
    <name evidence="4" type="ORF">OFUS_LOCUS5570</name>
</gene>
<keyword evidence="5" id="KW-1185">Reference proteome</keyword>
<dbReference type="Pfam" id="PF01326">
    <property type="entry name" value="PPDK_N"/>
    <property type="match status" value="1"/>
</dbReference>
<dbReference type="Gene3D" id="3.50.30.10">
    <property type="entry name" value="Phosphohistidine domain"/>
    <property type="match status" value="1"/>
</dbReference>
<evidence type="ECO:0000259" key="3">
    <source>
        <dbReference type="Pfam" id="PF01326"/>
    </source>
</evidence>
<accession>A0A8J1Y9S1</accession>
<dbReference type="OrthoDB" id="6123450at2759"/>
<evidence type="ECO:0000313" key="4">
    <source>
        <dbReference type="EMBL" id="CAH1778686.1"/>
    </source>
</evidence>
<dbReference type="InterPro" id="IPR002192">
    <property type="entry name" value="PPDK_AMP/ATP-bd"/>
</dbReference>
<dbReference type="Pfam" id="PF00391">
    <property type="entry name" value="PEP-utilizers"/>
    <property type="match status" value="1"/>
</dbReference>
<dbReference type="EMBL" id="CAIIXF020000003">
    <property type="protein sequence ID" value="CAH1778686.1"/>
    <property type="molecule type" value="Genomic_DNA"/>
</dbReference>
<evidence type="ECO:0000256" key="1">
    <source>
        <dbReference type="ARBA" id="ARBA00007837"/>
    </source>
</evidence>
<dbReference type="Gene3D" id="3.30.1490.20">
    <property type="entry name" value="ATP-grasp fold, A domain"/>
    <property type="match status" value="1"/>
</dbReference>
<dbReference type="SUPFAM" id="SSF56059">
    <property type="entry name" value="Glutathione synthetase ATP-binding domain-like"/>
    <property type="match status" value="1"/>
</dbReference>
<dbReference type="InterPro" id="IPR036637">
    <property type="entry name" value="Phosphohistidine_dom_sf"/>
</dbReference>
<dbReference type="InterPro" id="IPR008279">
    <property type="entry name" value="PEP-util_enz_mobile_dom"/>
</dbReference>
<dbReference type="InterPro" id="IPR013815">
    <property type="entry name" value="ATP_grasp_subdomain_1"/>
</dbReference>
<dbReference type="GO" id="GO:0005524">
    <property type="term" value="F:ATP binding"/>
    <property type="evidence" value="ECO:0007669"/>
    <property type="project" value="InterPro"/>
</dbReference>
<dbReference type="Proteomes" id="UP000749559">
    <property type="component" value="Unassembled WGS sequence"/>
</dbReference>
<proteinExistence type="inferred from homology"/>
<organism evidence="4 5">
    <name type="scientific">Owenia fusiformis</name>
    <name type="common">Polychaete worm</name>
    <dbReference type="NCBI Taxonomy" id="6347"/>
    <lineage>
        <taxon>Eukaryota</taxon>
        <taxon>Metazoa</taxon>
        <taxon>Spiralia</taxon>
        <taxon>Lophotrochozoa</taxon>
        <taxon>Annelida</taxon>
        <taxon>Polychaeta</taxon>
        <taxon>Sedentaria</taxon>
        <taxon>Canalipalpata</taxon>
        <taxon>Sabellida</taxon>
        <taxon>Oweniida</taxon>
        <taxon>Oweniidae</taxon>
        <taxon>Owenia</taxon>
    </lineage>
</organism>
<name>A0A8J1Y9S1_OWEFU</name>
<feature type="domain" description="PEP-utilising enzyme mobile" evidence="2">
    <location>
        <begin position="1023"/>
        <end position="1094"/>
    </location>
</feature>
<dbReference type="PANTHER" id="PTHR43615">
    <property type="entry name" value="PHOSPHOENOLPYRUVATE SYNTHASE-RELATED"/>
    <property type="match status" value="1"/>
</dbReference>
<dbReference type="InterPro" id="IPR051549">
    <property type="entry name" value="PEP_Utilizing_Enz"/>
</dbReference>
<dbReference type="GO" id="GO:0016301">
    <property type="term" value="F:kinase activity"/>
    <property type="evidence" value="ECO:0007669"/>
    <property type="project" value="InterPro"/>
</dbReference>
<comment type="similarity">
    <text evidence="1">Belongs to the PEP-utilizing enzyme family.</text>
</comment>
<feature type="domain" description="Pyruvate phosphate dikinase AMP/ATP-binding" evidence="3">
    <location>
        <begin position="219"/>
        <end position="540"/>
    </location>
</feature>
<reference evidence="4" key="1">
    <citation type="submission" date="2022-03" db="EMBL/GenBank/DDBJ databases">
        <authorList>
            <person name="Martin C."/>
        </authorList>
    </citation>
    <scope>NUCLEOTIDE SEQUENCE</scope>
</reference>
<dbReference type="PANTHER" id="PTHR43615:SF1">
    <property type="entry name" value="PPDK_N DOMAIN-CONTAINING PROTEIN"/>
    <property type="match status" value="1"/>
</dbReference>
<evidence type="ECO:0000259" key="2">
    <source>
        <dbReference type="Pfam" id="PF00391"/>
    </source>
</evidence>
<dbReference type="SUPFAM" id="SSF52009">
    <property type="entry name" value="Phosphohistidine domain"/>
    <property type="match status" value="1"/>
</dbReference>
<protein>
    <submittedName>
        <fullName evidence="4">Uncharacterized protein</fullName>
    </submittedName>
</protein>
<evidence type="ECO:0000313" key="5">
    <source>
        <dbReference type="Proteomes" id="UP000749559"/>
    </source>
</evidence>
<dbReference type="AlphaFoldDB" id="A0A8J1Y9S1"/>
<comment type="caution">
    <text evidence="4">The sequence shown here is derived from an EMBL/GenBank/DDBJ whole genome shotgun (WGS) entry which is preliminary data.</text>
</comment>
<dbReference type="Gene3D" id="3.30.470.20">
    <property type="entry name" value="ATP-grasp fold, B domain"/>
    <property type="match status" value="1"/>
</dbReference>
<sequence length="1103" mass="122992">MSTDSTLVEFISHQTHYEQFGEMKGSLQIDGGTEMMIALRGVRDHSYGVRNWHSIYRYIIHMGHLEDGRSFHIGVISMPGALSYLKMGFLMQANSRQFPITWTDLDLANNGENQDAPGDYAFSFKAGGKLYTLQVNVRYTHIYYQHEDWRSVVHERIANFTMNGVKGYGISELLYRNEGMCPITERPHTVTMLKEPSVGLEKNTLVFPFTHNACGSSLLVGGKGSQLALLSTVGEQMGFTVPKGFCVTIAAFDQHLQNNCAIEEKIRELSDITSGQRNGDFQCTCEALVRMFQKSPLQADVKIAIEEMLQHVFADTWREKAFAVRSSAAGEDSEEMSAAGQMETLLGVRGLENIYTAVLKCWASHFTFQAVEYRRQHGQAIKSTMGVPIQEMVHAETAGVLFTRDPVTGNPGVMTMNANYGLGESVVSGLSDPDTIVISKTWDDKLSILDKQLGSKKVSMNVTESGGTETVDVKEDAVHKCSVADDVIIRLANIGIELEKAFGDPRDIEWAVSNNKIYLLQARPITTLQLESTKELMHEFDSALSFDTESVTTANIGEMMPGAMTPLTISTFFRAVENTMQEFLLEAGCIDHKCDLYKAVALACNNAFINLHNLYGTSELYVLGSDKRMVDLALLGYVNTSVTIEQLRSIHGECSLPLKLWHKIMSTYSQNRSYGRTKEWERRIRSQEFTVGQNCDTAISVYNDIDSKMMDYYDMWVDTILNTSRSGVWSVALIATISGGGADWTSEHYSDVALLLADCTNVYSADVPSALQELVDVIFKTGQADHFTKLTPEEAANWLKSSESGDAGERFTQFLNMHGHRCIREAEFREKSWRSEPWKVTAVLQNIVRGPRNNKAAKVETSIEDAISQLKTPISKNARMVLKFIVPRARRAVGDREWGKSVSIEMVDIFKKAYWKLAKLMVTEGRLPDEDLLFFFTHQELKVLLESRSGRLVAKAAKRRRILPQQMSLHFSHLNMGHPIPVEETVSEEDYKTLTEIKGMPVSQGEVKGTARVVTSLQEANEIQQGDILIVHFTDVGWTPYFPLIAGLVTEIGGLVSHGAVVAREYGLPCIVSAPKATKLIKSGDEVILNGTLGTIKRVLKTN</sequence>